<evidence type="ECO:0000256" key="1">
    <source>
        <dbReference type="SAM" id="Phobius"/>
    </source>
</evidence>
<dbReference type="Proteomes" id="UP000245288">
    <property type="component" value="Unassembled WGS sequence"/>
</dbReference>
<protein>
    <submittedName>
        <fullName evidence="2">Uncharacterized protein</fullName>
    </submittedName>
</protein>
<evidence type="ECO:0000313" key="3">
    <source>
        <dbReference type="Proteomes" id="UP000245288"/>
    </source>
</evidence>
<accession>A0A2V1JWX1</accession>
<keyword evidence="1" id="KW-0812">Transmembrane</keyword>
<gene>
    <name evidence="2" type="ORF">LG34_06425</name>
</gene>
<keyword evidence="3" id="KW-1185">Reference proteome</keyword>
<organism evidence="2 3">
    <name type="scientific">Eubacterium ramulus</name>
    <dbReference type="NCBI Taxonomy" id="39490"/>
    <lineage>
        <taxon>Bacteria</taxon>
        <taxon>Bacillati</taxon>
        <taxon>Bacillota</taxon>
        <taxon>Clostridia</taxon>
        <taxon>Eubacteriales</taxon>
        <taxon>Eubacteriaceae</taxon>
        <taxon>Eubacterium</taxon>
    </lineage>
</organism>
<sequence length="68" mass="8120">MISWIVIGFLVAIGWFSGKIIFSIIEEILFERLHSSKYYRIICKKQTIKKSNDSKKMMIGFLRDDERF</sequence>
<name>A0A2V1JWX1_EUBRA</name>
<feature type="transmembrane region" description="Helical" evidence="1">
    <location>
        <begin position="6"/>
        <end position="30"/>
    </location>
</feature>
<evidence type="ECO:0000313" key="2">
    <source>
        <dbReference type="EMBL" id="PWE87028.1"/>
    </source>
</evidence>
<dbReference type="EMBL" id="JRFU01000062">
    <property type="protein sequence ID" value="PWE87028.1"/>
    <property type="molecule type" value="Genomic_DNA"/>
</dbReference>
<dbReference type="AlphaFoldDB" id="A0A2V1JWX1"/>
<proteinExistence type="predicted"/>
<dbReference type="RefSeq" id="WP_109215307.1">
    <property type="nucleotide sequence ID" value="NZ_JRFU01000062.1"/>
</dbReference>
<reference evidence="2 3" key="1">
    <citation type="submission" date="2014-09" db="EMBL/GenBank/DDBJ databases">
        <title>Butyrate-producing bacteria isolated from human gut.</title>
        <authorList>
            <person name="Zhang Q."/>
            <person name="Zhao L."/>
        </authorList>
    </citation>
    <scope>NUCLEOTIDE SEQUENCE [LARGE SCALE GENOMIC DNA]</scope>
    <source>
        <strain evidence="2 3">21</strain>
    </source>
</reference>
<keyword evidence="1" id="KW-0472">Membrane</keyword>
<keyword evidence="1" id="KW-1133">Transmembrane helix</keyword>
<comment type="caution">
    <text evidence="2">The sequence shown here is derived from an EMBL/GenBank/DDBJ whole genome shotgun (WGS) entry which is preliminary data.</text>
</comment>